<evidence type="ECO:0000313" key="2">
    <source>
        <dbReference type="Proteomes" id="UP000324797"/>
    </source>
</evidence>
<organism evidence="1 2">
    <name type="scientific">Bradyrhizobium hipponense</name>
    <dbReference type="NCBI Taxonomy" id="2605638"/>
    <lineage>
        <taxon>Bacteria</taxon>
        <taxon>Pseudomonadati</taxon>
        <taxon>Pseudomonadota</taxon>
        <taxon>Alphaproteobacteria</taxon>
        <taxon>Hyphomicrobiales</taxon>
        <taxon>Nitrobacteraceae</taxon>
        <taxon>Bradyrhizobium</taxon>
    </lineage>
</organism>
<accession>A0A5S4YVL6</accession>
<proteinExistence type="predicted"/>
<keyword evidence="2" id="KW-1185">Reference proteome</keyword>
<dbReference type="EMBL" id="VSTH01000013">
    <property type="protein sequence ID" value="TYO68198.1"/>
    <property type="molecule type" value="Genomic_DNA"/>
</dbReference>
<gene>
    <name evidence="1" type="ORF">FXV83_02385</name>
</gene>
<comment type="caution">
    <text evidence="1">The sequence shown here is derived from an EMBL/GenBank/DDBJ whole genome shotgun (WGS) entry which is preliminary data.</text>
</comment>
<evidence type="ECO:0000313" key="1">
    <source>
        <dbReference type="EMBL" id="TYO68198.1"/>
    </source>
</evidence>
<dbReference type="AlphaFoldDB" id="A0A5S4YVL6"/>
<name>A0A5S4YVL6_9BRAD</name>
<dbReference type="Proteomes" id="UP000324797">
    <property type="component" value="Unassembled WGS sequence"/>
</dbReference>
<protein>
    <submittedName>
        <fullName evidence="1">Uncharacterized protein</fullName>
    </submittedName>
</protein>
<sequence length="94" mass="10742">MRLQTNKRKGRFAVEAVEKVRRLRAMGSLCRQQAAYNSMNKWKLLAEAEYWDHLAHLELSSYFQQCNAIGSNEIERPQAITSTNDAQPETISAA</sequence>
<reference evidence="1 2" key="1">
    <citation type="submission" date="2019-08" db="EMBL/GenBank/DDBJ databases">
        <title>Bradyrhizobium hipponensis sp. nov., a rhizobium isolated from a Lupinus angustifolius root nodule in Tunisia.</title>
        <authorList>
            <person name="Off K."/>
            <person name="Rejili M."/>
            <person name="Mars M."/>
            <person name="Brachmann A."/>
            <person name="Marin M."/>
        </authorList>
    </citation>
    <scope>NUCLEOTIDE SEQUENCE [LARGE SCALE GENOMIC DNA]</scope>
    <source>
        <strain evidence="2">aSej3</strain>
    </source>
</reference>